<protein>
    <submittedName>
        <fullName evidence="1">Adenylate kinase</fullName>
    </submittedName>
</protein>
<sequence length="188" mass="21323">MQRVLVIGTTGSGKTTLARALAGRLGVPHGEHDAWNHQAGWQEALLAQFRAQVATFTAQDAWVMDGNYAKARDLGWARADTLVWLDYPGPVVFWRALTRTARRVLTQQELWNGNREHLRGAVSAEGPVRWFFRTHWRRRRETPALVAQFPHLTLVRLRTPAQAQAWLAAQRPPTADLSVIEDHTPQPR</sequence>
<dbReference type="RefSeq" id="WP_157461307.1">
    <property type="nucleotide sequence ID" value="NZ_WQLB01000041.1"/>
</dbReference>
<gene>
    <name evidence="1" type="ORF">GO986_20095</name>
</gene>
<keyword evidence="1" id="KW-0808">Transferase</keyword>
<dbReference type="SUPFAM" id="SSF52540">
    <property type="entry name" value="P-loop containing nucleoside triphosphate hydrolases"/>
    <property type="match status" value="1"/>
</dbReference>
<reference evidence="1 2" key="1">
    <citation type="submission" date="2019-12" db="EMBL/GenBank/DDBJ databases">
        <title>Deinococcus sp. HMF7620 Genome sequencing and assembly.</title>
        <authorList>
            <person name="Kang H."/>
            <person name="Kim H."/>
            <person name="Joh K."/>
        </authorList>
    </citation>
    <scope>NUCLEOTIDE SEQUENCE [LARGE SCALE GENOMIC DNA]</scope>
    <source>
        <strain evidence="1 2">HMF7620</strain>
    </source>
</reference>
<dbReference type="EMBL" id="WQLB01000041">
    <property type="protein sequence ID" value="MVN89045.1"/>
    <property type="molecule type" value="Genomic_DNA"/>
</dbReference>
<evidence type="ECO:0000313" key="2">
    <source>
        <dbReference type="Proteomes" id="UP000483286"/>
    </source>
</evidence>
<evidence type="ECO:0000313" key="1">
    <source>
        <dbReference type="EMBL" id="MVN89045.1"/>
    </source>
</evidence>
<dbReference type="InterPro" id="IPR027417">
    <property type="entry name" value="P-loop_NTPase"/>
</dbReference>
<comment type="caution">
    <text evidence="1">The sequence shown here is derived from an EMBL/GenBank/DDBJ whole genome shotgun (WGS) entry which is preliminary data.</text>
</comment>
<dbReference type="InterPro" id="IPR052922">
    <property type="entry name" value="Cytidylate_Kinase-2"/>
</dbReference>
<name>A0A7C9M8Z8_9DEIO</name>
<keyword evidence="1" id="KW-0418">Kinase</keyword>
<dbReference type="Proteomes" id="UP000483286">
    <property type="component" value="Unassembled WGS sequence"/>
</dbReference>
<proteinExistence type="predicted"/>
<accession>A0A7C9M8Z8</accession>
<dbReference type="GO" id="GO:0016301">
    <property type="term" value="F:kinase activity"/>
    <property type="evidence" value="ECO:0007669"/>
    <property type="project" value="UniProtKB-KW"/>
</dbReference>
<dbReference type="AlphaFoldDB" id="A0A7C9M8Z8"/>
<dbReference type="PANTHER" id="PTHR37816">
    <property type="entry name" value="YALI0E33011P"/>
    <property type="match status" value="1"/>
</dbReference>
<dbReference type="Gene3D" id="3.40.50.300">
    <property type="entry name" value="P-loop containing nucleotide triphosphate hydrolases"/>
    <property type="match status" value="1"/>
</dbReference>
<keyword evidence="2" id="KW-1185">Reference proteome</keyword>
<dbReference type="PANTHER" id="PTHR37816:SF1">
    <property type="entry name" value="TOXIN"/>
    <property type="match status" value="1"/>
</dbReference>
<organism evidence="1 2">
    <name type="scientific">Deinococcus arboris</name>
    <dbReference type="NCBI Taxonomy" id="2682977"/>
    <lineage>
        <taxon>Bacteria</taxon>
        <taxon>Thermotogati</taxon>
        <taxon>Deinococcota</taxon>
        <taxon>Deinococci</taxon>
        <taxon>Deinococcales</taxon>
        <taxon>Deinococcaceae</taxon>
        <taxon>Deinococcus</taxon>
    </lineage>
</organism>